<proteinExistence type="predicted"/>
<dbReference type="Proteomes" id="UP000663722">
    <property type="component" value="Chromosome"/>
</dbReference>
<evidence type="ECO:0000313" key="1">
    <source>
        <dbReference type="EMBL" id="QTA90882.1"/>
    </source>
</evidence>
<dbReference type="KEGG" id="dmm:dnm_069440"/>
<name>A0A975GRF6_9BACT</name>
<sequence>MRIIYLLSLFLLGARSRHLKKWSLLASFRKIHLISDQFSQSLRC</sequence>
<keyword evidence="2" id="KW-1185">Reference proteome</keyword>
<dbReference type="EMBL" id="CP061800">
    <property type="protein sequence ID" value="QTA90882.1"/>
    <property type="molecule type" value="Genomic_DNA"/>
</dbReference>
<evidence type="ECO:0000313" key="2">
    <source>
        <dbReference type="Proteomes" id="UP000663722"/>
    </source>
</evidence>
<protein>
    <submittedName>
        <fullName evidence="1">Uncharacterized protein</fullName>
    </submittedName>
</protein>
<organism evidence="1 2">
    <name type="scientific">Desulfonema magnum</name>
    <dbReference type="NCBI Taxonomy" id="45655"/>
    <lineage>
        <taxon>Bacteria</taxon>
        <taxon>Pseudomonadati</taxon>
        <taxon>Thermodesulfobacteriota</taxon>
        <taxon>Desulfobacteria</taxon>
        <taxon>Desulfobacterales</taxon>
        <taxon>Desulfococcaceae</taxon>
        <taxon>Desulfonema</taxon>
    </lineage>
</organism>
<dbReference type="AlphaFoldDB" id="A0A975GRF6"/>
<reference evidence="1" key="1">
    <citation type="journal article" date="2021" name="Microb. Physiol.">
        <title>Proteogenomic Insights into the Physiology of Marine, Sulfate-Reducing, Filamentous Desulfonema limicola and Desulfonema magnum.</title>
        <authorList>
            <person name="Schnaars V."/>
            <person name="Wohlbrand L."/>
            <person name="Scheve S."/>
            <person name="Hinrichs C."/>
            <person name="Reinhardt R."/>
            <person name="Rabus R."/>
        </authorList>
    </citation>
    <scope>NUCLEOTIDE SEQUENCE</scope>
    <source>
        <strain evidence="1">4be13</strain>
    </source>
</reference>
<gene>
    <name evidence="1" type="ORF">dnm_069440</name>
</gene>
<accession>A0A975GRF6</accession>